<dbReference type="AlphaFoldDB" id="A0A0N4UH12"/>
<protein>
    <submittedName>
        <fullName evidence="5">Ovule protein</fullName>
    </submittedName>
</protein>
<evidence type="ECO:0000313" key="5">
    <source>
        <dbReference type="WBParaSite" id="DME_0000680601-mRNA-1"/>
    </source>
</evidence>
<evidence type="ECO:0000313" key="3">
    <source>
        <dbReference type="Proteomes" id="UP000038040"/>
    </source>
</evidence>
<keyword evidence="4" id="KW-1185">Reference proteome</keyword>
<feature type="region of interest" description="Disordered" evidence="1">
    <location>
        <begin position="1"/>
        <end position="32"/>
    </location>
</feature>
<sequence>MDQFCASDQKEEKRRDGHVINNQTEVHSSPDNMFENANKVLVTIPIATITETNELKCSNSGNAGKSR</sequence>
<feature type="compositionally biased region" description="Basic and acidic residues" evidence="1">
    <location>
        <begin position="8"/>
        <end position="18"/>
    </location>
</feature>
<gene>
    <name evidence="2" type="ORF">DME_LOCUS1420</name>
</gene>
<dbReference type="Proteomes" id="UP000038040">
    <property type="component" value="Unplaced"/>
</dbReference>
<evidence type="ECO:0000313" key="2">
    <source>
        <dbReference type="EMBL" id="VDN51447.1"/>
    </source>
</evidence>
<dbReference type="EMBL" id="UYYG01000021">
    <property type="protein sequence ID" value="VDN51447.1"/>
    <property type="molecule type" value="Genomic_DNA"/>
</dbReference>
<proteinExistence type="predicted"/>
<reference evidence="2 4" key="2">
    <citation type="submission" date="2018-11" db="EMBL/GenBank/DDBJ databases">
        <authorList>
            <consortium name="Pathogen Informatics"/>
        </authorList>
    </citation>
    <scope>NUCLEOTIDE SEQUENCE [LARGE SCALE GENOMIC DNA]</scope>
</reference>
<name>A0A0N4UH12_DRAME</name>
<feature type="compositionally biased region" description="Polar residues" evidence="1">
    <location>
        <begin position="20"/>
        <end position="31"/>
    </location>
</feature>
<accession>A0A0N4UH12</accession>
<evidence type="ECO:0000313" key="4">
    <source>
        <dbReference type="Proteomes" id="UP000274756"/>
    </source>
</evidence>
<evidence type="ECO:0000256" key="1">
    <source>
        <dbReference type="SAM" id="MobiDB-lite"/>
    </source>
</evidence>
<dbReference type="WBParaSite" id="DME_0000680601-mRNA-1">
    <property type="protein sequence ID" value="DME_0000680601-mRNA-1"/>
    <property type="gene ID" value="DME_0000680601"/>
</dbReference>
<dbReference type="Proteomes" id="UP000274756">
    <property type="component" value="Unassembled WGS sequence"/>
</dbReference>
<organism evidence="3 5">
    <name type="scientific">Dracunculus medinensis</name>
    <name type="common">Guinea worm</name>
    <dbReference type="NCBI Taxonomy" id="318479"/>
    <lineage>
        <taxon>Eukaryota</taxon>
        <taxon>Metazoa</taxon>
        <taxon>Ecdysozoa</taxon>
        <taxon>Nematoda</taxon>
        <taxon>Chromadorea</taxon>
        <taxon>Rhabditida</taxon>
        <taxon>Spirurina</taxon>
        <taxon>Dracunculoidea</taxon>
        <taxon>Dracunculidae</taxon>
        <taxon>Dracunculus</taxon>
    </lineage>
</organism>
<reference evidence="5" key="1">
    <citation type="submission" date="2017-02" db="UniProtKB">
        <authorList>
            <consortium name="WormBaseParasite"/>
        </authorList>
    </citation>
    <scope>IDENTIFICATION</scope>
</reference>